<dbReference type="Proteomes" id="UP000694521">
    <property type="component" value="Unplaced"/>
</dbReference>
<keyword evidence="3" id="KW-1185">Reference proteome</keyword>
<feature type="compositionally biased region" description="Low complexity" evidence="1">
    <location>
        <begin position="167"/>
        <end position="182"/>
    </location>
</feature>
<feature type="compositionally biased region" description="Polar residues" evidence="1">
    <location>
        <begin position="878"/>
        <end position="895"/>
    </location>
</feature>
<feature type="region of interest" description="Disordered" evidence="1">
    <location>
        <begin position="167"/>
        <end position="284"/>
    </location>
</feature>
<feature type="compositionally biased region" description="Polar residues" evidence="1">
    <location>
        <begin position="585"/>
        <end position="596"/>
    </location>
</feature>
<dbReference type="AlphaFoldDB" id="A0A8B9IJ43"/>
<feature type="region of interest" description="Disordered" evidence="1">
    <location>
        <begin position="585"/>
        <end position="633"/>
    </location>
</feature>
<protein>
    <recommendedName>
        <fullName evidence="4">Centrosomal protein 68</fullName>
    </recommendedName>
</protein>
<feature type="region of interest" description="Disordered" evidence="1">
    <location>
        <begin position="878"/>
        <end position="903"/>
    </location>
</feature>
<dbReference type="SUPFAM" id="SSF46966">
    <property type="entry name" value="Spectrin repeat"/>
    <property type="match status" value="1"/>
</dbReference>
<dbReference type="Ensembl" id="ENSACDT00005013669.1">
    <property type="protein sequence ID" value="ENSACDP00005011370.1"/>
    <property type="gene ID" value="ENSACDG00005008318.1"/>
</dbReference>
<feature type="compositionally biased region" description="Low complexity" evidence="1">
    <location>
        <begin position="192"/>
        <end position="235"/>
    </location>
</feature>
<dbReference type="Gene3D" id="1.20.58.60">
    <property type="match status" value="1"/>
</dbReference>
<feature type="compositionally biased region" description="Low complexity" evidence="1">
    <location>
        <begin position="20"/>
        <end position="36"/>
    </location>
</feature>
<organism evidence="2 3">
    <name type="scientific">Anser cygnoides</name>
    <name type="common">Swan goose</name>
    <dbReference type="NCBI Taxonomy" id="8845"/>
    <lineage>
        <taxon>Eukaryota</taxon>
        <taxon>Metazoa</taxon>
        <taxon>Chordata</taxon>
        <taxon>Craniata</taxon>
        <taxon>Vertebrata</taxon>
        <taxon>Euteleostomi</taxon>
        <taxon>Archelosauria</taxon>
        <taxon>Archosauria</taxon>
        <taxon>Dinosauria</taxon>
        <taxon>Saurischia</taxon>
        <taxon>Theropoda</taxon>
        <taxon>Coelurosauria</taxon>
        <taxon>Aves</taxon>
        <taxon>Neognathae</taxon>
        <taxon>Galloanserae</taxon>
        <taxon>Anseriformes</taxon>
        <taxon>Anatidae</taxon>
        <taxon>Anserinae</taxon>
        <taxon>Anser</taxon>
    </lineage>
</organism>
<feature type="region of interest" description="Disordered" evidence="1">
    <location>
        <begin position="533"/>
        <end position="567"/>
    </location>
</feature>
<proteinExistence type="predicted"/>
<feature type="region of interest" description="Disordered" evidence="1">
    <location>
        <begin position="117"/>
        <end position="149"/>
    </location>
</feature>
<name>A0A8B9IJ43_ANSCY</name>
<evidence type="ECO:0000313" key="3">
    <source>
        <dbReference type="Proteomes" id="UP000694521"/>
    </source>
</evidence>
<feature type="compositionally biased region" description="Polar residues" evidence="1">
    <location>
        <begin position="236"/>
        <end position="249"/>
    </location>
</feature>
<feature type="region of interest" description="Disordered" evidence="1">
    <location>
        <begin position="1"/>
        <end position="36"/>
    </location>
</feature>
<reference evidence="2" key="1">
    <citation type="submission" date="2025-08" db="UniProtKB">
        <authorList>
            <consortium name="Ensembl"/>
        </authorList>
    </citation>
    <scope>IDENTIFICATION</scope>
</reference>
<feature type="compositionally biased region" description="Basic and acidic residues" evidence="1">
    <location>
        <begin position="597"/>
        <end position="609"/>
    </location>
</feature>
<evidence type="ECO:0000313" key="2">
    <source>
        <dbReference type="Ensembl" id="ENSACDP00005011370.1"/>
    </source>
</evidence>
<feature type="compositionally biased region" description="Low complexity" evidence="1">
    <location>
        <begin position="125"/>
        <end position="139"/>
    </location>
</feature>
<accession>A0A8B9IJ43</accession>
<evidence type="ECO:0008006" key="4">
    <source>
        <dbReference type="Google" id="ProtNLM"/>
    </source>
</evidence>
<evidence type="ECO:0000256" key="1">
    <source>
        <dbReference type="SAM" id="MobiDB-lite"/>
    </source>
</evidence>
<sequence>MGKSRGIAFRRDPVTPSGLAPVERAQAAAAPRRSSVPMALDVGKSLSEASLSQKAKCYGRWDYTDVRTDCPELADSMHWLLEAEEAKPSLKGMESLARSGRGCLVAGITQRGSSYCREASSAPTSRFPRVPSAPASRAARGGDSHPHLSHRFLSSEEQQTKMVGCLEPASSAPNAQSSAEESSIADVSHDISTSQCSQRPPSPSSSTLESLPQPTPLSPSRSRSRSSFSTLSLEENSASEQQEVKQSPGSPAGLDVPPAATAAWDLRRRPGVTEGKAPRAREPLAPLLDDHVTVGRVRKMSSYQADYWACAIPDSLPPSPDRQSPHWNPNKEYEDLLDYAYPLRPRYKLGKAPEPFFHDSGIDLDSFSLSPEGTLTSTSIYGQGWQAQGSRENPHQGFGASVRRYSTPVSRKPGCVRAISYCEPSATAKASVAESASSNGTAGPSRGFPKDLRAEIAGLSSFDRPDVDGRSWCHLKGSPLSNYKGQAKSTSRFLPTTQVLPLRKEWDGDEEFLSLPPRLRELERLSQILSELSLTKRTSRQDHQTPPPYGDSKSERSPFRAAGSRHQRESTEGFLGLCQPYSSQKPSWESTGSCSQVDRDPPSRLHLPADVRGTLDGTCPSELGAKGHPKEKGQQGESLAQCIKMFCCQLEELICWLYDVAALTDSWIPPMPDAASVKAALRRYLEFRKDVADHQSLTESVLQRGEALLECMASNSPGERGLWVGIGGTGTSTWLLAGTSGSAGIGIWPHGGRGGDVVGRVCLRPPRAAEWQILGKGLMLLRFTPPLLPGGAGAALCLDLASRHPIHHGCLLLLWVMDVFLPPVGAALGFIFNHCLASSCRALGRCQPAAGRKFFHPAQERVIFMPCLHWVNPRAGSSNLGPPSISKGKTTQTPQGGRDTGRVKGAHKRCVATCGSLWVFGSSKPRVCSH</sequence>
<reference evidence="2" key="2">
    <citation type="submission" date="2025-09" db="UniProtKB">
        <authorList>
            <consortium name="Ensembl"/>
        </authorList>
    </citation>
    <scope>IDENTIFICATION</scope>
</reference>